<feature type="transmembrane region" description="Helical" evidence="3">
    <location>
        <begin position="32"/>
        <end position="54"/>
    </location>
</feature>
<name>A0A2T2WE85_9FIRM</name>
<dbReference type="Pfam" id="PF00892">
    <property type="entry name" value="EamA"/>
    <property type="match status" value="1"/>
</dbReference>
<protein>
    <recommendedName>
        <fullName evidence="4">EamA domain-containing protein</fullName>
    </recommendedName>
</protein>
<evidence type="ECO:0000313" key="5">
    <source>
        <dbReference type="EMBL" id="PSR20552.1"/>
    </source>
</evidence>
<gene>
    <name evidence="5" type="ORF">C7B45_14510</name>
</gene>
<comment type="similarity">
    <text evidence="2">Belongs to the drug/metabolite transporter (DMT) superfamily. Small multidrug resistance (SMR) (TC 2.A.7.1) family.</text>
</comment>
<dbReference type="Pfam" id="PF00893">
    <property type="entry name" value="Multi_Drug_Res"/>
    <property type="match status" value="1"/>
</dbReference>
<feature type="domain" description="EamA" evidence="4">
    <location>
        <begin position="144"/>
        <end position="268"/>
    </location>
</feature>
<feature type="transmembrane region" description="Helical" evidence="3">
    <location>
        <begin position="60"/>
        <end position="77"/>
    </location>
</feature>
<evidence type="ECO:0000313" key="6">
    <source>
        <dbReference type="Proteomes" id="UP000241848"/>
    </source>
</evidence>
<feature type="transmembrane region" description="Helical" evidence="3">
    <location>
        <begin position="224"/>
        <end position="245"/>
    </location>
</feature>
<feature type="transmembrane region" description="Helical" evidence="3">
    <location>
        <begin position="6"/>
        <end position="23"/>
    </location>
</feature>
<dbReference type="EMBL" id="PXYV01000058">
    <property type="protein sequence ID" value="PSR20552.1"/>
    <property type="molecule type" value="Genomic_DNA"/>
</dbReference>
<dbReference type="Gene3D" id="1.10.3730.20">
    <property type="match status" value="1"/>
</dbReference>
<dbReference type="GO" id="GO:0022857">
    <property type="term" value="F:transmembrane transporter activity"/>
    <property type="evidence" value="ECO:0007669"/>
    <property type="project" value="InterPro"/>
</dbReference>
<evidence type="ECO:0000259" key="4">
    <source>
        <dbReference type="Pfam" id="PF00892"/>
    </source>
</evidence>
<feature type="transmembrane region" description="Helical" evidence="3">
    <location>
        <begin position="252"/>
        <end position="269"/>
    </location>
</feature>
<dbReference type="GO" id="GO:0005886">
    <property type="term" value="C:plasma membrane"/>
    <property type="evidence" value="ECO:0007669"/>
    <property type="project" value="UniProtKB-SubCell"/>
</dbReference>
<feature type="transmembrane region" description="Helical" evidence="3">
    <location>
        <begin position="165"/>
        <end position="185"/>
    </location>
</feature>
<dbReference type="Proteomes" id="UP000241848">
    <property type="component" value="Unassembled WGS sequence"/>
</dbReference>
<feature type="transmembrane region" description="Helical" evidence="3">
    <location>
        <begin position="114"/>
        <end position="131"/>
    </location>
</feature>
<comment type="subcellular location">
    <subcellularLocation>
        <location evidence="2">Cell membrane</location>
        <topology evidence="2">Multi-pass membrane protein</topology>
    </subcellularLocation>
</comment>
<keyword evidence="3" id="KW-1133">Transmembrane helix</keyword>
<feature type="transmembrane region" description="Helical" evidence="3">
    <location>
        <begin position="89"/>
        <end position="108"/>
    </location>
</feature>
<dbReference type="AlphaFoldDB" id="A0A2T2WE85"/>
<evidence type="ECO:0000256" key="1">
    <source>
        <dbReference type="ARBA" id="ARBA00007362"/>
    </source>
</evidence>
<accession>A0A2T2WE85</accession>
<organism evidence="5 6">
    <name type="scientific">Sulfobacillus acidophilus</name>
    <dbReference type="NCBI Taxonomy" id="53633"/>
    <lineage>
        <taxon>Bacteria</taxon>
        <taxon>Bacillati</taxon>
        <taxon>Bacillota</taxon>
        <taxon>Clostridia</taxon>
        <taxon>Eubacteriales</taxon>
        <taxon>Clostridiales Family XVII. Incertae Sedis</taxon>
        <taxon>Sulfobacillus</taxon>
    </lineage>
</organism>
<keyword evidence="2 3" id="KW-0812">Transmembrane</keyword>
<keyword evidence="3" id="KW-0472">Membrane</keyword>
<dbReference type="InterPro" id="IPR037185">
    <property type="entry name" value="EmrE-like"/>
</dbReference>
<dbReference type="InterPro" id="IPR000620">
    <property type="entry name" value="EamA_dom"/>
</dbReference>
<reference evidence="5 6" key="1">
    <citation type="journal article" date="2014" name="BMC Genomics">
        <title>Comparison of environmental and isolate Sulfobacillus genomes reveals diverse carbon, sulfur, nitrogen, and hydrogen metabolisms.</title>
        <authorList>
            <person name="Justice N.B."/>
            <person name="Norman A."/>
            <person name="Brown C.T."/>
            <person name="Singh A."/>
            <person name="Thomas B.C."/>
            <person name="Banfield J.F."/>
        </authorList>
    </citation>
    <scope>NUCLEOTIDE SEQUENCE [LARGE SCALE GENOMIC DNA]</scope>
    <source>
        <strain evidence="5">AMDSBA3</strain>
    </source>
</reference>
<comment type="similarity">
    <text evidence="1">Belongs to the EamA transporter family.</text>
</comment>
<dbReference type="SUPFAM" id="SSF103481">
    <property type="entry name" value="Multidrug resistance efflux transporter EmrE"/>
    <property type="match status" value="2"/>
</dbReference>
<evidence type="ECO:0000256" key="2">
    <source>
        <dbReference type="RuleBase" id="RU003942"/>
    </source>
</evidence>
<feature type="transmembrane region" description="Helical" evidence="3">
    <location>
        <begin position="197"/>
        <end position="218"/>
    </location>
</feature>
<feature type="transmembrane region" description="Helical" evidence="3">
    <location>
        <begin position="138"/>
        <end position="159"/>
    </location>
</feature>
<comment type="caution">
    <text evidence="5">The sequence shown here is derived from an EMBL/GenBank/DDBJ whole genome shotgun (WGS) entry which is preliminary data.</text>
</comment>
<sequence>MSSIVIGLVVVSAGLHLSWNLLVRRYPGNLKFVWWLTLTGGIAAAASVLILRIPIELDRVWPWLLGTIAAHAIYFTGLARSYDGGDLGAVYPATRGGGILGTTVLAWIAWDQHLSVLTLAGICMIAVLVALPAMQAHWTVRTTLWTVVVAVTVAVYSTIDNHGARLISPVVYIACQFLGAALVLTPSALREKSPLRWGPATGAGVMSVVSYLLILYAYRQASAAPVLALRQIGIAAAPLVGWLVLREPLRRHALWISLGIAVGSALLIIG</sequence>
<evidence type="ECO:0000256" key="3">
    <source>
        <dbReference type="SAM" id="Phobius"/>
    </source>
</evidence>
<dbReference type="InterPro" id="IPR045324">
    <property type="entry name" value="Small_multidrug_res"/>
</dbReference>
<proteinExistence type="inferred from homology"/>